<dbReference type="PANTHER" id="PTHR16943:SF8">
    <property type="entry name" value="2-METHYLCITRATE DEHYDRATASE"/>
    <property type="match status" value="1"/>
</dbReference>
<dbReference type="SUPFAM" id="SSF103378">
    <property type="entry name" value="2-methylcitrate dehydratase PrpD"/>
    <property type="match status" value="1"/>
</dbReference>
<feature type="region of interest" description="Disordered" evidence="2">
    <location>
        <begin position="390"/>
        <end position="435"/>
    </location>
</feature>
<name>A0A418WRD3_9SPHN</name>
<dbReference type="OrthoDB" id="9795089at2"/>
<evidence type="ECO:0000256" key="1">
    <source>
        <dbReference type="ARBA" id="ARBA00006174"/>
    </source>
</evidence>
<protein>
    <submittedName>
        <fullName evidence="5">MmgE/PrpD</fullName>
    </submittedName>
</protein>
<evidence type="ECO:0000313" key="6">
    <source>
        <dbReference type="Proteomes" id="UP000286100"/>
    </source>
</evidence>
<gene>
    <name evidence="5" type="ORF">D3876_05900</name>
</gene>
<organism evidence="5 6">
    <name type="scientific">Sphingomonas cavernae</name>
    <dbReference type="NCBI Taxonomy" id="2320861"/>
    <lineage>
        <taxon>Bacteria</taxon>
        <taxon>Pseudomonadati</taxon>
        <taxon>Pseudomonadota</taxon>
        <taxon>Alphaproteobacteria</taxon>
        <taxon>Sphingomonadales</taxon>
        <taxon>Sphingomonadaceae</taxon>
        <taxon>Sphingomonas</taxon>
    </lineage>
</organism>
<proteinExistence type="inferred from homology"/>
<dbReference type="InterPro" id="IPR042188">
    <property type="entry name" value="MmgE/PrpD_sf_2"/>
</dbReference>
<dbReference type="InterPro" id="IPR045336">
    <property type="entry name" value="MmgE_PrpD_N"/>
</dbReference>
<dbReference type="InterPro" id="IPR036148">
    <property type="entry name" value="MmgE/PrpD_sf"/>
</dbReference>
<dbReference type="Pfam" id="PF19305">
    <property type="entry name" value="MmgE_PrpD_C"/>
    <property type="match status" value="1"/>
</dbReference>
<evidence type="ECO:0000256" key="2">
    <source>
        <dbReference type="SAM" id="MobiDB-lite"/>
    </source>
</evidence>
<dbReference type="GO" id="GO:0016829">
    <property type="term" value="F:lyase activity"/>
    <property type="evidence" value="ECO:0007669"/>
    <property type="project" value="InterPro"/>
</dbReference>
<feature type="domain" description="MmgE/PrpD C-terminal" evidence="4">
    <location>
        <begin position="260"/>
        <end position="405"/>
    </location>
</feature>
<dbReference type="InterPro" id="IPR005656">
    <property type="entry name" value="MmgE_PrpD"/>
</dbReference>
<dbReference type="Proteomes" id="UP000286100">
    <property type="component" value="Unassembled WGS sequence"/>
</dbReference>
<keyword evidence="6" id="KW-1185">Reference proteome</keyword>
<accession>A0A418WRD3</accession>
<dbReference type="EMBL" id="QYUM01000002">
    <property type="protein sequence ID" value="RJF93820.1"/>
    <property type="molecule type" value="Genomic_DNA"/>
</dbReference>
<dbReference type="RefSeq" id="WP_119760291.1">
    <property type="nucleotide sequence ID" value="NZ_QYUM01000002.1"/>
</dbReference>
<dbReference type="Gene3D" id="1.10.4100.10">
    <property type="entry name" value="2-methylcitrate dehydratase PrpD"/>
    <property type="match status" value="1"/>
</dbReference>
<comment type="similarity">
    <text evidence="1">Belongs to the PrpD family.</text>
</comment>
<evidence type="ECO:0000259" key="4">
    <source>
        <dbReference type="Pfam" id="PF19305"/>
    </source>
</evidence>
<dbReference type="InterPro" id="IPR045337">
    <property type="entry name" value="MmgE_PrpD_C"/>
</dbReference>
<evidence type="ECO:0000313" key="5">
    <source>
        <dbReference type="EMBL" id="RJF93820.1"/>
    </source>
</evidence>
<feature type="domain" description="MmgE/PrpD N-terminal" evidence="3">
    <location>
        <begin position="19"/>
        <end position="238"/>
    </location>
</feature>
<dbReference type="AlphaFoldDB" id="A0A418WRD3"/>
<dbReference type="PANTHER" id="PTHR16943">
    <property type="entry name" value="2-METHYLCITRATE DEHYDRATASE-RELATED"/>
    <property type="match status" value="1"/>
</dbReference>
<sequence>MSATGRILDFARAEHRLLPEVRDAAIHLLGDTLATGAAGSTAPGADAVLTAAQGWGQGNDARIIARDVRLPAAGAAFVNAFQIHCLEWDAVHEPAVVHALSTVTASVMAAIDRRGGCDPDEALAALAVGVDIASGLGISATTPLSFFRPATAGCIGSALAVARIDRVENFEDVLGLAYSQCAGTMQAHVEGSIALPLQIAGAARAAIAAVDLVKAGLTGPHDALEGPFGYFSLFDEGDPAVYADALGSVWRIAEVSIKPFPSGRASHAVLATLDTLLREGAVDATSVSKIEAFVPPLIQRLVGRPLKPDMTPAYARLCLPLLVALMLTDRRIDPRRFTPATFADPAIGALAAKLSITLDGNGDLNALSPQRLVVTRTDGSVVERVIPNTLGHPQAAMSPAQTDTKRSLARELAASEPDPRLFSDPLSYFTRPEPA</sequence>
<dbReference type="InterPro" id="IPR042183">
    <property type="entry name" value="MmgE/PrpD_sf_1"/>
</dbReference>
<evidence type="ECO:0000259" key="3">
    <source>
        <dbReference type="Pfam" id="PF03972"/>
    </source>
</evidence>
<reference evidence="5 6" key="1">
    <citation type="submission" date="2018-09" db="EMBL/GenBank/DDBJ databases">
        <authorList>
            <person name="Zhu H."/>
        </authorList>
    </citation>
    <scope>NUCLEOTIDE SEQUENCE [LARGE SCALE GENOMIC DNA]</scope>
    <source>
        <strain evidence="5 6">K2R01-6</strain>
    </source>
</reference>
<dbReference type="Pfam" id="PF03972">
    <property type="entry name" value="MmgE_PrpD_N"/>
    <property type="match status" value="1"/>
</dbReference>
<comment type="caution">
    <text evidence="5">The sequence shown here is derived from an EMBL/GenBank/DDBJ whole genome shotgun (WGS) entry which is preliminary data.</text>
</comment>
<dbReference type="Gene3D" id="3.30.1330.120">
    <property type="entry name" value="2-methylcitrate dehydratase PrpD"/>
    <property type="match status" value="1"/>
</dbReference>